<name>A0ABP0UE00_9BRYO</name>
<sequence>MAASGGGRSQKIAATSTTQRRQDRSPVEKKTLSLSEAFQGSETPVPVVLIASLFGSLTFAWISSFSSALMRTPALNEERRVMQRKRSTDDASIY</sequence>
<keyword evidence="2" id="KW-1133">Transmembrane helix</keyword>
<feature type="compositionally biased region" description="Basic and acidic residues" evidence="1">
    <location>
        <begin position="20"/>
        <end position="31"/>
    </location>
</feature>
<feature type="transmembrane region" description="Helical" evidence="2">
    <location>
        <begin position="47"/>
        <end position="70"/>
    </location>
</feature>
<evidence type="ECO:0000313" key="3">
    <source>
        <dbReference type="EMBL" id="CAK9218813.1"/>
    </source>
</evidence>
<gene>
    <name evidence="3" type="ORF">CSSPTR1EN2_LOCUS14172</name>
</gene>
<evidence type="ECO:0000313" key="4">
    <source>
        <dbReference type="Proteomes" id="UP001497512"/>
    </source>
</evidence>
<keyword evidence="4" id="KW-1185">Reference proteome</keyword>
<organism evidence="3 4">
    <name type="scientific">Sphagnum troendelagicum</name>
    <dbReference type="NCBI Taxonomy" id="128251"/>
    <lineage>
        <taxon>Eukaryota</taxon>
        <taxon>Viridiplantae</taxon>
        <taxon>Streptophyta</taxon>
        <taxon>Embryophyta</taxon>
        <taxon>Bryophyta</taxon>
        <taxon>Sphagnophytina</taxon>
        <taxon>Sphagnopsida</taxon>
        <taxon>Sphagnales</taxon>
        <taxon>Sphagnaceae</taxon>
        <taxon>Sphagnum</taxon>
    </lineage>
</organism>
<dbReference type="Proteomes" id="UP001497512">
    <property type="component" value="Chromosome 3"/>
</dbReference>
<reference evidence="3" key="1">
    <citation type="submission" date="2024-02" db="EMBL/GenBank/DDBJ databases">
        <authorList>
            <consortium name="ELIXIR-Norway"/>
            <consortium name="Elixir Norway"/>
        </authorList>
    </citation>
    <scope>NUCLEOTIDE SEQUENCE</scope>
</reference>
<feature type="region of interest" description="Disordered" evidence="1">
    <location>
        <begin position="1"/>
        <end position="32"/>
    </location>
</feature>
<evidence type="ECO:0000256" key="1">
    <source>
        <dbReference type="SAM" id="MobiDB-lite"/>
    </source>
</evidence>
<evidence type="ECO:0000256" key="2">
    <source>
        <dbReference type="SAM" id="Phobius"/>
    </source>
</evidence>
<protein>
    <submittedName>
        <fullName evidence="3">Uncharacterized protein</fullName>
    </submittedName>
</protein>
<keyword evidence="2" id="KW-0472">Membrane</keyword>
<proteinExistence type="predicted"/>
<keyword evidence="2" id="KW-0812">Transmembrane</keyword>
<dbReference type="EMBL" id="OZ019895">
    <property type="protein sequence ID" value="CAK9218813.1"/>
    <property type="molecule type" value="Genomic_DNA"/>
</dbReference>
<accession>A0ABP0UE00</accession>